<feature type="domain" description="Transmembrane protein family 132 fourth" evidence="9">
    <location>
        <begin position="47"/>
        <end position="144"/>
    </location>
</feature>
<dbReference type="Pfam" id="PF23039">
    <property type="entry name" value="TMEM132_3rd"/>
    <property type="match status" value="1"/>
</dbReference>
<feature type="domain" description="Transmembrane protein TMEM132 cohesin-like" evidence="10">
    <location>
        <begin position="1"/>
        <end position="45"/>
    </location>
</feature>
<keyword evidence="5 7" id="KW-0472">Membrane</keyword>
<dbReference type="OrthoDB" id="10026202at2759"/>
<dbReference type="InterPro" id="IPR055424">
    <property type="entry name" value="Ig_TMEM132_6th"/>
</dbReference>
<dbReference type="PANTHER" id="PTHR13388">
    <property type="entry name" value="DETONATOR, ISOFORM E"/>
    <property type="match status" value="1"/>
</dbReference>
<feature type="region of interest" description="Disordered" evidence="6">
    <location>
        <begin position="418"/>
        <end position="530"/>
    </location>
</feature>
<evidence type="ECO:0000256" key="6">
    <source>
        <dbReference type="SAM" id="MobiDB-lite"/>
    </source>
</evidence>
<dbReference type="Pfam" id="PF15706">
    <property type="entry name" value="TMEM132_C"/>
    <property type="match status" value="1"/>
</dbReference>
<evidence type="ECO:0000256" key="2">
    <source>
        <dbReference type="ARBA" id="ARBA00006166"/>
    </source>
</evidence>
<dbReference type="InterPro" id="IPR031436">
    <property type="entry name" value="TMEM132_C"/>
</dbReference>
<comment type="similarity">
    <text evidence="2">Belongs to the TMEM132 family.</text>
</comment>
<evidence type="ECO:0000313" key="13">
    <source>
        <dbReference type="Proteomes" id="UP000504628"/>
    </source>
</evidence>
<dbReference type="InterPro" id="IPR055421">
    <property type="entry name" value="TMEM132_3rd"/>
</dbReference>
<dbReference type="Pfam" id="PF23486">
    <property type="entry name" value="Ig_TMEM132_5th"/>
    <property type="match status" value="1"/>
</dbReference>
<dbReference type="GeneID" id="114489784"/>
<name>A0A6J2KZG2_9CHIR</name>
<feature type="compositionally biased region" description="Polar residues" evidence="6">
    <location>
        <begin position="418"/>
        <end position="429"/>
    </location>
</feature>
<dbReference type="PANTHER" id="PTHR13388:SF2">
    <property type="entry name" value="TRANSMEMBRANE PROTEIN 132D"/>
    <property type="match status" value="1"/>
</dbReference>
<accession>A0A6J2KZG2</accession>
<organism evidence="13 14">
    <name type="scientific">Phyllostomus discolor</name>
    <name type="common">pale spear-nosed bat</name>
    <dbReference type="NCBI Taxonomy" id="89673"/>
    <lineage>
        <taxon>Eukaryota</taxon>
        <taxon>Metazoa</taxon>
        <taxon>Chordata</taxon>
        <taxon>Craniata</taxon>
        <taxon>Vertebrata</taxon>
        <taxon>Euteleostomi</taxon>
        <taxon>Mammalia</taxon>
        <taxon>Eutheria</taxon>
        <taxon>Laurasiatheria</taxon>
        <taxon>Chiroptera</taxon>
        <taxon>Yangochiroptera</taxon>
        <taxon>Phyllostomidae</taxon>
        <taxon>Phyllostominae</taxon>
        <taxon>Phyllostomus</taxon>
    </lineage>
</organism>
<dbReference type="CTD" id="121256"/>
<sequence>MQIDVEVEEPGDPPAAQLVTWQVEYPGDVTSDLGVSEIYVRQKDLIGVIPLAMEADILNTAVLTGRAVAVPVKVVSVEEDGAVAALPQSVECRSSDEDVIKVSDRCDYVFVNGKEMKGKVDAVVTFSYQHLSGALEMTVWAPRLPLHIEVSDAELNQVKGWRVPVVPSGRPAPDSEEEEDAERRGRGCALQYQHAMVRVLTQFVAESAEPGGHLAHLLGSDWQVDVTELVKDSMQVEEPRVAQLHEGQVLVGRELGMTTIQVLSPLSDAILAEKTITVLDEKVTITDLGVQLVSGLTLSLQLSPGSNRAIFATAVAQELLQRPQQEAALSCWVQFSDGAVTPLDIYDGKDFALVATSLDEKVVSVRRDPSSGWPVVAAAESEGQGALVRVDMLISESCQKSQRKSVLAAGTAPIRVRFSQSDASPNASDSGHAGAGGRPGGDGRDGRPRQPSQEWGGREGPSLSSPSVGTMGGGRATTERSSFPRRPGQEGLSDGLGGRQPEPPSRAHVPTQGGRVPGSPGDGEESGLPQASRGLSDLEIGMYALLGVFCLAILVFLSNCVAFAWKYRRKREPLPEQEGLSHPHDWVGLSGRAELLGSHTGFPSSPGERVAAVDSGLDLEESKFLLGTGSQHSLGGQLFAPSGPTGEDRDRPRGEPPASPTSKRKRVTFTTFTATPSEDRGPAVHATGSGGEDREDWVCPALPPGDSPPARLRDGV</sequence>
<evidence type="ECO:0000259" key="12">
    <source>
        <dbReference type="Pfam" id="PF23487"/>
    </source>
</evidence>
<dbReference type="RefSeq" id="XP_028359453.2">
    <property type="nucleotide sequence ID" value="XM_028503652.2"/>
</dbReference>
<comment type="subcellular location">
    <subcellularLocation>
        <location evidence="1">Membrane</location>
        <topology evidence="1">Single-pass type I membrane protein</topology>
    </subcellularLocation>
</comment>
<dbReference type="InParanoid" id="A0A6J2KZG2"/>
<evidence type="ECO:0000256" key="1">
    <source>
        <dbReference type="ARBA" id="ARBA00004479"/>
    </source>
</evidence>
<dbReference type="InterPro" id="IPR055423">
    <property type="entry name" value="Ig_TMEM132_5th"/>
</dbReference>
<dbReference type="GO" id="GO:0016020">
    <property type="term" value="C:membrane"/>
    <property type="evidence" value="ECO:0007669"/>
    <property type="project" value="UniProtKB-SubCell"/>
</dbReference>
<evidence type="ECO:0000259" key="9">
    <source>
        <dbReference type="Pfam" id="PF16070"/>
    </source>
</evidence>
<dbReference type="Pfam" id="PF16070">
    <property type="entry name" value="Ig_TMEM132_4th"/>
    <property type="match status" value="1"/>
</dbReference>
<feature type="domain" description="Transmembrane protein TMEM132 C-terminal" evidence="8">
    <location>
        <begin position="517"/>
        <end position="593"/>
    </location>
</feature>
<keyword evidence="4 7" id="KW-1133">Transmembrane helix</keyword>
<dbReference type="InterPro" id="IPR031437">
    <property type="entry name" value="Ig_TMEM132_4th"/>
</dbReference>
<feature type="domain" description="Transmembrane protein TMEM132 sixth" evidence="12">
    <location>
        <begin position="284"/>
        <end position="400"/>
    </location>
</feature>
<feature type="region of interest" description="Disordered" evidence="6">
    <location>
        <begin position="166"/>
        <end position="185"/>
    </location>
</feature>
<evidence type="ECO:0000256" key="7">
    <source>
        <dbReference type="SAM" id="Phobius"/>
    </source>
</evidence>
<evidence type="ECO:0000259" key="10">
    <source>
        <dbReference type="Pfam" id="PF23039"/>
    </source>
</evidence>
<dbReference type="Pfam" id="PF23487">
    <property type="entry name" value="Ig_TMEM132_6th"/>
    <property type="match status" value="1"/>
</dbReference>
<evidence type="ECO:0000256" key="4">
    <source>
        <dbReference type="ARBA" id="ARBA00022989"/>
    </source>
</evidence>
<dbReference type="Proteomes" id="UP000504628">
    <property type="component" value="Chromosome 13"/>
</dbReference>
<evidence type="ECO:0000259" key="8">
    <source>
        <dbReference type="Pfam" id="PF15706"/>
    </source>
</evidence>
<feature type="region of interest" description="Disordered" evidence="6">
    <location>
        <begin position="628"/>
        <end position="716"/>
    </location>
</feature>
<evidence type="ECO:0000259" key="11">
    <source>
        <dbReference type="Pfam" id="PF23486"/>
    </source>
</evidence>
<dbReference type="KEGG" id="pdic:114489784"/>
<feature type="transmembrane region" description="Helical" evidence="7">
    <location>
        <begin position="540"/>
        <end position="565"/>
    </location>
</feature>
<evidence type="ECO:0000256" key="3">
    <source>
        <dbReference type="ARBA" id="ARBA00022692"/>
    </source>
</evidence>
<feature type="domain" description="Transmembrane protein TMEM132 fifth" evidence="11">
    <location>
        <begin position="148"/>
        <end position="283"/>
    </location>
</feature>
<reference evidence="14" key="1">
    <citation type="submission" date="2025-08" db="UniProtKB">
        <authorList>
            <consortium name="RefSeq"/>
        </authorList>
    </citation>
    <scope>IDENTIFICATION</scope>
    <source>
        <tissue evidence="14">Muscle</tissue>
    </source>
</reference>
<dbReference type="AlphaFoldDB" id="A0A6J2KZG2"/>
<gene>
    <name evidence="14" type="primary">TMEM132D</name>
</gene>
<evidence type="ECO:0000256" key="5">
    <source>
        <dbReference type="ARBA" id="ARBA00023136"/>
    </source>
</evidence>
<dbReference type="InterPro" id="IPR026307">
    <property type="entry name" value="TMEM132"/>
</dbReference>
<keyword evidence="3 7" id="KW-0812">Transmembrane</keyword>
<keyword evidence="13" id="KW-1185">Reference proteome</keyword>
<evidence type="ECO:0000313" key="14">
    <source>
        <dbReference type="RefSeq" id="XP_028359453.2"/>
    </source>
</evidence>
<protein>
    <submittedName>
        <fullName evidence="14">Transmembrane protein 132D</fullName>
    </submittedName>
</protein>
<proteinExistence type="inferred from homology"/>